<dbReference type="Proteomes" id="UP000800041">
    <property type="component" value="Unassembled WGS sequence"/>
</dbReference>
<organism evidence="3 4">
    <name type="scientific">Aulographum hederae CBS 113979</name>
    <dbReference type="NCBI Taxonomy" id="1176131"/>
    <lineage>
        <taxon>Eukaryota</taxon>
        <taxon>Fungi</taxon>
        <taxon>Dikarya</taxon>
        <taxon>Ascomycota</taxon>
        <taxon>Pezizomycotina</taxon>
        <taxon>Dothideomycetes</taxon>
        <taxon>Pleosporomycetidae</taxon>
        <taxon>Aulographales</taxon>
        <taxon>Aulographaceae</taxon>
    </lineage>
</organism>
<sequence>MSKPLFTIPIAHTNGTVEVTTPAERVYLLTFNSPPDNRLHSLFIDAFSLALDILEHRYPHGVLITTSKIAKFYSNGLDIDHAFTTPHFYEQKWFPFYQRILTYPMPTIALLPGHAFAGGFMLAMFHDYRIMSPTRGFLCLNEIDIGMVMPAPLISIFREKVAHPNTFRAVALEGKRFTGAEALKEGLVDGLGDGTQGFDEATKLIKEKNLLLKTKHGIWGAEKEEMYRQTIGFLRTNTDNSLWREKIETEKRTRKVRQLKGVEEWETSSKSGLSKL</sequence>
<evidence type="ECO:0000256" key="1">
    <source>
        <dbReference type="ARBA" id="ARBA00004685"/>
    </source>
</evidence>
<dbReference type="SUPFAM" id="SSF52096">
    <property type="entry name" value="ClpP/crotonase"/>
    <property type="match status" value="1"/>
</dbReference>
<proteinExistence type="predicted"/>
<dbReference type="GO" id="GO:0005777">
    <property type="term" value="C:peroxisome"/>
    <property type="evidence" value="ECO:0007669"/>
    <property type="project" value="TreeGrafter"/>
</dbReference>
<dbReference type="PANTHER" id="PTHR11941:SF75">
    <property type="entry name" value="ENOYL-COA HYDRATASE_ISOMERASE FAMILY PROTEIN"/>
    <property type="match status" value="1"/>
</dbReference>
<evidence type="ECO:0000313" key="4">
    <source>
        <dbReference type="Proteomes" id="UP000800041"/>
    </source>
</evidence>
<keyword evidence="2" id="KW-0843">Virulence</keyword>
<dbReference type="CDD" id="cd06558">
    <property type="entry name" value="crotonase-like"/>
    <property type="match status" value="1"/>
</dbReference>
<dbReference type="OrthoDB" id="1696280at2759"/>
<dbReference type="GO" id="GO:0004165">
    <property type="term" value="F:delta(3)-delta(2)-enoyl-CoA isomerase activity"/>
    <property type="evidence" value="ECO:0007669"/>
    <property type="project" value="TreeGrafter"/>
</dbReference>
<name>A0A6G1H0W7_9PEZI</name>
<comment type="pathway">
    <text evidence="1">Mycotoxin biosynthesis.</text>
</comment>
<evidence type="ECO:0000256" key="2">
    <source>
        <dbReference type="ARBA" id="ARBA00023026"/>
    </source>
</evidence>
<evidence type="ECO:0000313" key="3">
    <source>
        <dbReference type="EMBL" id="KAF1986866.1"/>
    </source>
</evidence>
<dbReference type="GO" id="GO:0006635">
    <property type="term" value="P:fatty acid beta-oxidation"/>
    <property type="evidence" value="ECO:0007669"/>
    <property type="project" value="TreeGrafter"/>
</dbReference>
<dbReference type="Pfam" id="PF00378">
    <property type="entry name" value="ECH_1"/>
    <property type="match status" value="1"/>
</dbReference>
<reference evidence="3" key="1">
    <citation type="journal article" date="2020" name="Stud. Mycol.">
        <title>101 Dothideomycetes genomes: a test case for predicting lifestyles and emergence of pathogens.</title>
        <authorList>
            <person name="Haridas S."/>
            <person name="Albert R."/>
            <person name="Binder M."/>
            <person name="Bloem J."/>
            <person name="Labutti K."/>
            <person name="Salamov A."/>
            <person name="Andreopoulos B."/>
            <person name="Baker S."/>
            <person name="Barry K."/>
            <person name="Bills G."/>
            <person name="Bluhm B."/>
            <person name="Cannon C."/>
            <person name="Castanera R."/>
            <person name="Culley D."/>
            <person name="Daum C."/>
            <person name="Ezra D."/>
            <person name="Gonzalez J."/>
            <person name="Henrissat B."/>
            <person name="Kuo A."/>
            <person name="Liang C."/>
            <person name="Lipzen A."/>
            <person name="Lutzoni F."/>
            <person name="Magnuson J."/>
            <person name="Mondo S."/>
            <person name="Nolan M."/>
            <person name="Ohm R."/>
            <person name="Pangilinan J."/>
            <person name="Park H.-J."/>
            <person name="Ramirez L."/>
            <person name="Alfaro M."/>
            <person name="Sun H."/>
            <person name="Tritt A."/>
            <person name="Yoshinaga Y."/>
            <person name="Zwiers L.-H."/>
            <person name="Turgeon B."/>
            <person name="Goodwin S."/>
            <person name="Spatafora J."/>
            <person name="Crous P."/>
            <person name="Grigoriev I."/>
        </authorList>
    </citation>
    <scope>NUCLEOTIDE SEQUENCE</scope>
    <source>
        <strain evidence="3">CBS 113979</strain>
    </source>
</reference>
<dbReference type="Gene3D" id="3.90.226.10">
    <property type="entry name" value="2-enoyl-CoA Hydratase, Chain A, domain 1"/>
    <property type="match status" value="1"/>
</dbReference>
<dbReference type="AlphaFoldDB" id="A0A6G1H0W7"/>
<dbReference type="InterPro" id="IPR029045">
    <property type="entry name" value="ClpP/crotonase-like_dom_sf"/>
</dbReference>
<dbReference type="InterPro" id="IPR001753">
    <property type="entry name" value="Enoyl-CoA_hydra/iso"/>
</dbReference>
<dbReference type="EMBL" id="ML977155">
    <property type="protein sequence ID" value="KAF1986866.1"/>
    <property type="molecule type" value="Genomic_DNA"/>
</dbReference>
<protein>
    <submittedName>
        <fullName evidence="3">ClpP/crotonase</fullName>
    </submittedName>
</protein>
<accession>A0A6G1H0W7</accession>
<gene>
    <name evidence="3" type="ORF">K402DRAFT_376854</name>
</gene>
<keyword evidence="4" id="KW-1185">Reference proteome</keyword>
<dbReference type="PANTHER" id="PTHR11941">
    <property type="entry name" value="ENOYL-COA HYDRATASE-RELATED"/>
    <property type="match status" value="1"/>
</dbReference>